<proteinExistence type="predicted"/>
<keyword evidence="1" id="KW-0812">Transmembrane</keyword>
<comment type="caution">
    <text evidence="2">The sequence shown here is derived from an EMBL/GenBank/DDBJ whole genome shotgun (WGS) entry which is preliminary data.</text>
</comment>
<keyword evidence="1" id="KW-1133">Transmembrane helix</keyword>
<dbReference type="EMBL" id="LUHQ01000021">
    <property type="protein sequence ID" value="OAO89170.1"/>
    <property type="molecule type" value="Genomic_DNA"/>
</dbReference>
<sequence length="94" mass="10626">MSVECPTKAKSPRDVGFLDVFVPALSRVWVVLPVLVYTATLEFRGEKGPDCFPSLEPMPSRNKEIMVLIISGLLNKGPMFILLKDDLCHREMYK</sequence>
<gene>
    <name evidence="2" type="ORF">AXX17_ATUG03600</name>
</gene>
<reference evidence="3" key="1">
    <citation type="journal article" date="2016" name="Proc. Natl. Acad. Sci. U.S.A.">
        <title>Chromosome-level assembly of Arabidopsis thaliana Ler reveals the extent of translocation and inversion polymorphisms.</title>
        <authorList>
            <person name="Zapata L."/>
            <person name="Ding J."/>
            <person name="Willing E.M."/>
            <person name="Hartwig B."/>
            <person name="Bezdan D."/>
            <person name="Jiao W.B."/>
            <person name="Patel V."/>
            <person name="Velikkakam James G."/>
            <person name="Koornneef M."/>
            <person name="Ossowski S."/>
            <person name="Schneeberger K."/>
        </authorList>
    </citation>
    <scope>NUCLEOTIDE SEQUENCE [LARGE SCALE GENOMIC DNA]</scope>
    <source>
        <strain evidence="3">cv. Landsberg erecta</strain>
    </source>
</reference>
<evidence type="ECO:0008006" key="4">
    <source>
        <dbReference type="Google" id="ProtNLM"/>
    </source>
</evidence>
<dbReference type="Proteomes" id="UP000078284">
    <property type="component" value="Unassembled WGS sequence"/>
</dbReference>
<name>A0A178U691_ARATH</name>
<evidence type="ECO:0000313" key="3">
    <source>
        <dbReference type="Proteomes" id="UP000078284"/>
    </source>
</evidence>
<evidence type="ECO:0000256" key="1">
    <source>
        <dbReference type="SAM" id="Phobius"/>
    </source>
</evidence>
<feature type="transmembrane region" description="Helical" evidence="1">
    <location>
        <begin position="20"/>
        <end position="39"/>
    </location>
</feature>
<geneLocation type="mitochondrion" evidence="2"/>
<keyword evidence="1" id="KW-0472">Membrane</keyword>
<organism evidence="2 3">
    <name type="scientific">Arabidopsis thaliana</name>
    <name type="common">Mouse-ear cress</name>
    <dbReference type="NCBI Taxonomy" id="3702"/>
    <lineage>
        <taxon>Eukaryota</taxon>
        <taxon>Viridiplantae</taxon>
        <taxon>Streptophyta</taxon>
        <taxon>Embryophyta</taxon>
        <taxon>Tracheophyta</taxon>
        <taxon>Spermatophyta</taxon>
        <taxon>Magnoliopsida</taxon>
        <taxon>eudicotyledons</taxon>
        <taxon>Gunneridae</taxon>
        <taxon>Pentapetalae</taxon>
        <taxon>rosids</taxon>
        <taxon>malvids</taxon>
        <taxon>Brassicales</taxon>
        <taxon>Brassicaceae</taxon>
        <taxon>Camelineae</taxon>
        <taxon>Arabidopsis</taxon>
    </lineage>
</organism>
<evidence type="ECO:0000313" key="2">
    <source>
        <dbReference type="EMBL" id="OAO89170.1"/>
    </source>
</evidence>
<protein>
    <recommendedName>
        <fullName evidence="4">Transmembrane protein</fullName>
    </recommendedName>
</protein>
<keyword evidence="2" id="KW-0496">Mitochondrion</keyword>
<dbReference type="AlphaFoldDB" id="A0A178U691"/>
<accession>A0A178U691</accession>